<sequence length="90" mass="10267">MLQLLSTKIALDLLALFVVPWQNWEPWPQAHKISARMLRFRIGVDAVLQVRVVDQVLLTFVFTIESSILGRKCRCIKTGRRHAPNASGLK</sequence>
<keyword evidence="2" id="KW-1185">Reference proteome</keyword>
<name>A0A8E5HYK9_USTVR</name>
<reference evidence="1" key="1">
    <citation type="submission" date="2020-03" db="EMBL/GenBank/DDBJ databases">
        <title>A mixture of massive structural variations and highly conserved coding sequences in Ustilaginoidea virens genome.</title>
        <authorList>
            <person name="Zhang K."/>
            <person name="Zhao Z."/>
            <person name="Zhang Z."/>
            <person name="Li Y."/>
            <person name="Hsiang T."/>
            <person name="Sun W."/>
        </authorList>
    </citation>
    <scope>NUCLEOTIDE SEQUENCE</scope>
    <source>
        <strain evidence="1">UV-8b</strain>
    </source>
</reference>
<evidence type="ECO:0000313" key="2">
    <source>
        <dbReference type="Proteomes" id="UP000027002"/>
    </source>
</evidence>
<dbReference type="Proteomes" id="UP000027002">
    <property type="component" value="Chromosome 7"/>
</dbReference>
<proteinExistence type="predicted"/>
<dbReference type="EMBL" id="CP072759">
    <property type="protein sequence ID" value="QUC24049.1"/>
    <property type="molecule type" value="Genomic_DNA"/>
</dbReference>
<evidence type="ECO:0000313" key="1">
    <source>
        <dbReference type="EMBL" id="QUC24049.1"/>
    </source>
</evidence>
<gene>
    <name evidence="1" type="ORF">UV8b_08290</name>
</gene>
<accession>A0A8E5HYK9</accession>
<dbReference type="KEGG" id="uvi:66069067"/>
<dbReference type="RefSeq" id="XP_043001722.1">
    <property type="nucleotide sequence ID" value="XM_043145787.1"/>
</dbReference>
<dbReference type="GeneID" id="66069067"/>
<dbReference type="AlphaFoldDB" id="A0A8E5HYK9"/>
<protein>
    <submittedName>
        <fullName evidence="1">Uncharacterized protein</fullName>
    </submittedName>
</protein>
<organism evidence="1 2">
    <name type="scientific">Ustilaginoidea virens</name>
    <name type="common">Rice false smut fungus</name>
    <name type="synonym">Villosiclava virens</name>
    <dbReference type="NCBI Taxonomy" id="1159556"/>
    <lineage>
        <taxon>Eukaryota</taxon>
        <taxon>Fungi</taxon>
        <taxon>Dikarya</taxon>
        <taxon>Ascomycota</taxon>
        <taxon>Pezizomycotina</taxon>
        <taxon>Sordariomycetes</taxon>
        <taxon>Hypocreomycetidae</taxon>
        <taxon>Hypocreales</taxon>
        <taxon>Clavicipitaceae</taxon>
        <taxon>Ustilaginoidea</taxon>
    </lineage>
</organism>